<evidence type="ECO:0000256" key="6">
    <source>
        <dbReference type="SAM" id="SignalP"/>
    </source>
</evidence>
<dbReference type="Gene3D" id="1.25.40.390">
    <property type="match status" value="1"/>
</dbReference>
<name>A0ABT4AJW3_9BACT</name>
<organism evidence="8 9">
    <name type="scientific">Archangium lansingense</name>
    <dbReference type="NCBI Taxonomy" id="2995310"/>
    <lineage>
        <taxon>Bacteria</taxon>
        <taxon>Pseudomonadati</taxon>
        <taxon>Myxococcota</taxon>
        <taxon>Myxococcia</taxon>
        <taxon>Myxococcales</taxon>
        <taxon>Cystobacterineae</taxon>
        <taxon>Archangiaceae</taxon>
        <taxon>Archangium</taxon>
    </lineage>
</organism>
<keyword evidence="4" id="KW-0472">Membrane</keyword>
<evidence type="ECO:0000259" key="7">
    <source>
        <dbReference type="Pfam" id="PF07980"/>
    </source>
</evidence>
<reference evidence="8 9" key="1">
    <citation type="submission" date="2022-11" db="EMBL/GenBank/DDBJ databases">
        <title>Minimal conservation of predation-associated metabolite biosynthetic gene clusters underscores biosynthetic potential of Myxococcota including descriptions for ten novel species: Archangium lansinium sp. nov., Myxococcus landrumus sp. nov., Nannocystis bai.</title>
        <authorList>
            <person name="Ahearne A."/>
            <person name="Stevens C."/>
            <person name="Phillips K."/>
        </authorList>
    </citation>
    <scope>NUCLEOTIDE SEQUENCE [LARGE SCALE GENOMIC DNA]</scope>
    <source>
        <strain evidence="8 9">MIWBW</strain>
    </source>
</reference>
<dbReference type="RefSeq" id="WP_267540547.1">
    <property type="nucleotide sequence ID" value="NZ_JAPNKA010000001.1"/>
</dbReference>
<accession>A0ABT4AJW3</accession>
<feature type="chain" id="PRO_5045288545" evidence="6">
    <location>
        <begin position="25"/>
        <end position="458"/>
    </location>
</feature>
<evidence type="ECO:0000313" key="8">
    <source>
        <dbReference type="EMBL" id="MCY1081968.1"/>
    </source>
</evidence>
<dbReference type="Pfam" id="PF07980">
    <property type="entry name" value="SusD_RagB"/>
    <property type="match status" value="1"/>
</dbReference>
<comment type="similarity">
    <text evidence="2">Belongs to the SusD family.</text>
</comment>
<dbReference type="CDD" id="cd08977">
    <property type="entry name" value="SusD"/>
    <property type="match status" value="1"/>
</dbReference>
<comment type="subcellular location">
    <subcellularLocation>
        <location evidence="1">Cell outer membrane</location>
    </subcellularLocation>
</comment>
<evidence type="ECO:0000256" key="3">
    <source>
        <dbReference type="ARBA" id="ARBA00022729"/>
    </source>
</evidence>
<evidence type="ECO:0000256" key="2">
    <source>
        <dbReference type="ARBA" id="ARBA00006275"/>
    </source>
</evidence>
<evidence type="ECO:0000256" key="5">
    <source>
        <dbReference type="ARBA" id="ARBA00023237"/>
    </source>
</evidence>
<evidence type="ECO:0000256" key="4">
    <source>
        <dbReference type="ARBA" id="ARBA00023136"/>
    </source>
</evidence>
<dbReference type="InterPro" id="IPR012944">
    <property type="entry name" value="SusD_RagB_dom"/>
</dbReference>
<feature type="domain" description="RagB/SusD" evidence="7">
    <location>
        <begin position="337"/>
        <end position="433"/>
    </location>
</feature>
<keyword evidence="3 6" id="KW-0732">Signal</keyword>
<dbReference type="EMBL" id="JAPNKA010000001">
    <property type="protein sequence ID" value="MCY1081968.1"/>
    <property type="molecule type" value="Genomic_DNA"/>
</dbReference>
<feature type="signal peptide" evidence="6">
    <location>
        <begin position="1"/>
        <end position="24"/>
    </location>
</feature>
<sequence>MKIRNMKKMTKVALALCATMGLGGCDLYVPDLNNPGVESIRDNPTRSSVMSASTGLLIGYRAGMSSQNGYVAQLGTLGREGYILDIADPRYVSEMLSGERLDPGSPAFGGNFWTGPYLNIRNAHTVLDATEIVTGVTDAEKEAIRGFAKTLMALDFLTIINTRDEAGAPIDVNRKLGAELAPIVSKAEVFAHITKLLDEAKVHLQAGGDKFPFKLSAGFVDFDEPATFLKFNRAIRARVAVYTENWPDAQNALDESFLDETGEFDTGVYHVFSGSSGDTGNGLNSANIYANPILLTDALEPLVDSEQKVLDARVADKVTKVEAGKEGNWQGITSDVKFTRYLNNSDPLPIIRNEELILLRAEAHMKQGEDAKAMQLLNFLRTESGEVPAIPEVLTGKPLEDQLLRQRRFSLLFEAGHRWIDMRRYGRLEELRREDPTGVEFKVHHHFPIPVTETDARE</sequence>
<dbReference type="Proteomes" id="UP001207654">
    <property type="component" value="Unassembled WGS sequence"/>
</dbReference>
<dbReference type="SUPFAM" id="SSF48452">
    <property type="entry name" value="TPR-like"/>
    <property type="match status" value="1"/>
</dbReference>
<protein>
    <submittedName>
        <fullName evidence="8">RagB/SusD family nutrient uptake outer membrane protein</fullName>
    </submittedName>
</protein>
<gene>
    <name evidence="8" type="ORF">OV287_46720</name>
</gene>
<dbReference type="PROSITE" id="PS51257">
    <property type="entry name" value="PROKAR_LIPOPROTEIN"/>
    <property type="match status" value="1"/>
</dbReference>
<evidence type="ECO:0000313" key="9">
    <source>
        <dbReference type="Proteomes" id="UP001207654"/>
    </source>
</evidence>
<evidence type="ECO:0000256" key="1">
    <source>
        <dbReference type="ARBA" id="ARBA00004442"/>
    </source>
</evidence>
<keyword evidence="5" id="KW-0998">Cell outer membrane</keyword>
<keyword evidence="9" id="KW-1185">Reference proteome</keyword>
<proteinExistence type="inferred from homology"/>
<dbReference type="InterPro" id="IPR011990">
    <property type="entry name" value="TPR-like_helical_dom_sf"/>
</dbReference>
<comment type="caution">
    <text evidence="8">The sequence shown here is derived from an EMBL/GenBank/DDBJ whole genome shotgun (WGS) entry which is preliminary data.</text>
</comment>